<reference evidence="1" key="1">
    <citation type="submission" date="2018-04" db="EMBL/GenBank/DDBJ databases">
        <title>Whole genome sequencing of Hypsizygus marmoreus.</title>
        <authorList>
            <person name="Choi I.-G."/>
            <person name="Min B."/>
            <person name="Kim J.-G."/>
            <person name="Kim S."/>
            <person name="Oh Y.-L."/>
            <person name="Kong W.-S."/>
            <person name="Park H."/>
            <person name="Jeong J."/>
            <person name="Song E.-S."/>
        </authorList>
    </citation>
    <scope>NUCLEOTIDE SEQUENCE [LARGE SCALE GENOMIC DNA]</scope>
    <source>
        <strain evidence="1">51987-8</strain>
    </source>
</reference>
<protein>
    <submittedName>
        <fullName evidence="1">Uncharacterized protein</fullName>
    </submittedName>
</protein>
<gene>
    <name evidence="1" type="ORF">Hypma_007353</name>
</gene>
<evidence type="ECO:0000313" key="1">
    <source>
        <dbReference type="EMBL" id="RDB25282.1"/>
    </source>
</evidence>
<evidence type="ECO:0000313" key="2">
    <source>
        <dbReference type="Proteomes" id="UP000076154"/>
    </source>
</evidence>
<dbReference type="EMBL" id="LUEZ02000041">
    <property type="protein sequence ID" value="RDB25282.1"/>
    <property type="molecule type" value="Genomic_DNA"/>
</dbReference>
<keyword evidence="2" id="KW-1185">Reference proteome</keyword>
<organism evidence="1 2">
    <name type="scientific">Hypsizygus marmoreus</name>
    <name type="common">White beech mushroom</name>
    <name type="synonym">Agaricus marmoreus</name>
    <dbReference type="NCBI Taxonomy" id="39966"/>
    <lineage>
        <taxon>Eukaryota</taxon>
        <taxon>Fungi</taxon>
        <taxon>Dikarya</taxon>
        <taxon>Basidiomycota</taxon>
        <taxon>Agaricomycotina</taxon>
        <taxon>Agaricomycetes</taxon>
        <taxon>Agaricomycetidae</taxon>
        <taxon>Agaricales</taxon>
        <taxon>Tricholomatineae</taxon>
        <taxon>Lyophyllaceae</taxon>
        <taxon>Hypsizygus</taxon>
    </lineage>
</organism>
<dbReference type="AlphaFoldDB" id="A0A369JVB7"/>
<name>A0A369JVB7_HYPMA</name>
<proteinExistence type="predicted"/>
<comment type="caution">
    <text evidence="1">The sequence shown here is derived from an EMBL/GenBank/DDBJ whole genome shotgun (WGS) entry which is preliminary data.</text>
</comment>
<dbReference type="InParanoid" id="A0A369JVB7"/>
<accession>A0A369JVB7</accession>
<dbReference type="Proteomes" id="UP000076154">
    <property type="component" value="Unassembled WGS sequence"/>
</dbReference>
<sequence>MVSMSKSTGNSYMASYTERAYHETNVDEILDEPATTWTKKSKHLKGAISLELKYLLEKRFFKAALLFSFDIDDNWRNAIKVVKAGMVYSHARTFAKFLERCRRASPSNPFVLLISRNTSVLLYTKVYRAKEKILYAIYDRGNVPTHHFTPHW</sequence>